<comment type="subcellular location">
    <subcellularLocation>
        <location evidence="1">Nucleus</location>
        <location evidence="1">Nucleolus</location>
    </subcellularLocation>
</comment>
<evidence type="ECO:0000256" key="7">
    <source>
        <dbReference type="SAM" id="MobiDB-lite"/>
    </source>
</evidence>
<keyword evidence="10" id="KW-1185">Reference proteome</keyword>
<name>A0AA39KII5_MICHY</name>
<organism evidence="9 10">
    <name type="scientific">Microctonus hyperodae</name>
    <name type="common">Parasitoid wasp</name>
    <dbReference type="NCBI Taxonomy" id="165561"/>
    <lineage>
        <taxon>Eukaryota</taxon>
        <taxon>Metazoa</taxon>
        <taxon>Ecdysozoa</taxon>
        <taxon>Arthropoda</taxon>
        <taxon>Hexapoda</taxon>
        <taxon>Insecta</taxon>
        <taxon>Pterygota</taxon>
        <taxon>Neoptera</taxon>
        <taxon>Endopterygota</taxon>
        <taxon>Hymenoptera</taxon>
        <taxon>Apocrita</taxon>
        <taxon>Ichneumonoidea</taxon>
        <taxon>Braconidae</taxon>
        <taxon>Euphorinae</taxon>
        <taxon>Microctonus</taxon>
    </lineage>
</organism>
<reference evidence="9" key="1">
    <citation type="journal article" date="2023" name="bioRxiv">
        <title>Scaffold-level genome assemblies of two parasitoid biocontrol wasps reveal the parthenogenesis mechanism and an associated novel virus.</title>
        <authorList>
            <person name="Inwood S."/>
            <person name="Skelly J."/>
            <person name="Guhlin J."/>
            <person name="Harrop T."/>
            <person name="Goldson S."/>
            <person name="Dearden P."/>
        </authorList>
    </citation>
    <scope>NUCLEOTIDE SEQUENCE</scope>
    <source>
        <strain evidence="9">Lincoln</strain>
        <tissue evidence="9">Whole body</tissue>
    </source>
</reference>
<dbReference type="GO" id="GO:0003924">
    <property type="term" value="F:GTPase activity"/>
    <property type="evidence" value="ECO:0007669"/>
    <property type="project" value="TreeGrafter"/>
</dbReference>
<dbReference type="GO" id="GO:0005730">
    <property type="term" value="C:nucleolus"/>
    <property type="evidence" value="ECO:0007669"/>
    <property type="project" value="UniProtKB-SubCell"/>
</dbReference>
<evidence type="ECO:0000256" key="4">
    <source>
        <dbReference type="ARBA" id="ARBA00037087"/>
    </source>
</evidence>
<dbReference type="Proteomes" id="UP001168972">
    <property type="component" value="Unassembled WGS sequence"/>
</dbReference>
<dbReference type="EMBL" id="JAQQBR010001833">
    <property type="protein sequence ID" value="KAK0162908.1"/>
    <property type="molecule type" value="Genomic_DNA"/>
</dbReference>
<dbReference type="PROSITE" id="PS51714">
    <property type="entry name" value="G_BMS1"/>
    <property type="match status" value="1"/>
</dbReference>
<dbReference type="Pfam" id="PF04950">
    <property type="entry name" value="RIBIOP_C"/>
    <property type="match status" value="1"/>
</dbReference>
<evidence type="ECO:0000256" key="1">
    <source>
        <dbReference type="ARBA" id="ARBA00004604"/>
    </source>
</evidence>
<comment type="similarity">
    <text evidence="5">Belongs to the TRAFAC class translation factor GTPase superfamily. Bms1-like GTPase family. TSR1 subfamily.</text>
</comment>
<feature type="compositionally biased region" description="Acidic residues" evidence="7">
    <location>
        <begin position="400"/>
        <end position="420"/>
    </location>
</feature>
<gene>
    <name evidence="9" type="ORF">PV327_006639</name>
</gene>
<dbReference type="SMART" id="SM00785">
    <property type="entry name" value="AARP2CN"/>
    <property type="match status" value="1"/>
</dbReference>
<dbReference type="GO" id="GO:0030688">
    <property type="term" value="C:preribosome, small subunit precursor"/>
    <property type="evidence" value="ECO:0007669"/>
    <property type="project" value="TreeGrafter"/>
</dbReference>
<evidence type="ECO:0000259" key="8">
    <source>
        <dbReference type="PROSITE" id="PS51714"/>
    </source>
</evidence>
<dbReference type="InterPro" id="IPR012948">
    <property type="entry name" value="AARP2CN"/>
</dbReference>
<dbReference type="InterPro" id="IPR007034">
    <property type="entry name" value="BMS1_TSR1_C"/>
</dbReference>
<evidence type="ECO:0000256" key="3">
    <source>
        <dbReference type="ARBA" id="ARBA00023242"/>
    </source>
</evidence>
<comment type="caution">
    <text evidence="9">The sequence shown here is derived from an EMBL/GenBank/DDBJ whole genome shotgun (WGS) entry which is preliminary data.</text>
</comment>
<sequence length="790" mass="90164">MTGKFKHRPGALKQSNKAHKTGRHRSKGAINLAAKGKTNVKEVTRHTKKEMSKEVRRNQCQQLRKKKRDEVIALKRNFGSSLAPPILITVIPLHQDISTQSIMSMLTEADEAAAVISNNQGVTHISIPRFKQRYSIIVPPIGNTFATLDAVKVSSTILFAMSPMDLSHISSQHNLIDSWGEEIIEACISQGLPSTVVALTNLKSVNIKKHHELKQVSQSLINKWLPEEKILSLNSAADALNLLRKVGSQKQRKVAFRDKRPYLLAEDVEYCSGENKVGTLKISGYLRGVPLSVNSIIHMPGLGDFQLSQIDASSDPYPITNSDSSKGINVDEQIRILEKADPQKQESLESENIPDPMDAEQTWPTDEEIAAADAERLRKKTVKLVPKGTSEYQAAWIVDDNNELSGDDYSDSDEDDDNDDEKMSIAQTQSDIENSDKEDMDDNEEYETLTVSEAPNDDNRYDDQMDIYEELESMKKLKDAKLDAHFPDEIDTPQDISARIRFQKYRGLESFRTSPWDPQENLPYDYSRIFQFENFDRTRKRVFKESEDIEGAMPGWYITLHVKNVSEEHFKAFKKLEDAPLILIGLLANEHKMSLLNVLLKRKHDIDAQPIKSKERLIFQCGFRRFSACPVFSEHTNGSKHKYARFFQPNDTVVASMYAPITFPPCRVMCYKKQNYGIMELVASGHVLSVDPNRLVIKRVVLSGHPFKVNKRSAVIRFMFFNREDILWFKSVQLHTKYGRRGHIREPLGTHGHMKCVFDGQLKSQDTILMNLYKRVFPKWTYEPYLLTSE</sequence>
<dbReference type="InterPro" id="IPR030387">
    <property type="entry name" value="G_Bms1/Tsr1_dom"/>
</dbReference>
<dbReference type="GO" id="GO:0000462">
    <property type="term" value="P:maturation of SSU-rRNA from tricistronic rRNA transcript (SSU-rRNA, 5.8S rRNA, LSU-rRNA)"/>
    <property type="evidence" value="ECO:0007669"/>
    <property type="project" value="TreeGrafter"/>
</dbReference>
<dbReference type="SMART" id="SM01362">
    <property type="entry name" value="DUF663"/>
    <property type="match status" value="1"/>
</dbReference>
<dbReference type="AlphaFoldDB" id="A0AA39KII5"/>
<keyword evidence="3" id="KW-0539">Nucleus</keyword>
<reference evidence="9" key="2">
    <citation type="submission" date="2023-03" db="EMBL/GenBank/DDBJ databases">
        <authorList>
            <person name="Inwood S.N."/>
            <person name="Skelly J.G."/>
            <person name="Guhlin J."/>
            <person name="Harrop T.W.R."/>
            <person name="Goldson S.G."/>
            <person name="Dearden P.K."/>
        </authorList>
    </citation>
    <scope>NUCLEOTIDE SEQUENCE</scope>
    <source>
        <strain evidence="9">Lincoln</strain>
        <tissue evidence="9">Whole body</tissue>
    </source>
</reference>
<feature type="domain" description="Bms1-type G" evidence="8">
    <location>
        <begin position="84"/>
        <end position="252"/>
    </location>
</feature>
<dbReference type="Pfam" id="PF22298">
    <property type="entry name" value="Tsr1_G-like"/>
    <property type="match status" value="1"/>
</dbReference>
<feature type="compositionally biased region" description="Basic residues" evidence="7">
    <location>
        <begin position="1"/>
        <end position="27"/>
    </location>
</feature>
<feature type="region of interest" description="Disordered" evidence="7">
    <location>
        <begin position="398"/>
        <end position="461"/>
    </location>
</feature>
<evidence type="ECO:0000256" key="5">
    <source>
        <dbReference type="ARBA" id="ARBA00038288"/>
    </source>
</evidence>
<dbReference type="Pfam" id="PF08142">
    <property type="entry name" value="AARP2CN"/>
    <property type="match status" value="1"/>
</dbReference>
<proteinExistence type="inferred from homology"/>
<feature type="region of interest" description="Disordered" evidence="7">
    <location>
        <begin position="1"/>
        <end position="30"/>
    </location>
</feature>
<feature type="region of interest" description="Disordered" evidence="7">
    <location>
        <begin position="339"/>
        <end position="360"/>
    </location>
</feature>
<comment type="function">
    <text evidence="4">Required during maturation of the 40S ribosomal subunit in the nucleolus.</text>
</comment>
<keyword evidence="2" id="KW-0690">Ribosome biogenesis</keyword>
<feature type="compositionally biased region" description="Acidic residues" evidence="7">
    <location>
        <begin position="436"/>
        <end position="447"/>
    </location>
</feature>
<evidence type="ECO:0000313" key="10">
    <source>
        <dbReference type="Proteomes" id="UP001168972"/>
    </source>
</evidence>
<dbReference type="PANTHER" id="PTHR12858:SF1">
    <property type="entry name" value="PRE-RRNA-PROCESSING PROTEIN TSR1 HOMOLOG"/>
    <property type="match status" value="1"/>
</dbReference>
<dbReference type="GO" id="GO:0034511">
    <property type="term" value="F:U3 snoRNA binding"/>
    <property type="evidence" value="ECO:0007669"/>
    <property type="project" value="TreeGrafter"/>
</dbReference>
<evidence type="ECO:0000313" key="9">
    <source>
        <dbReference type="EMBL" id="KAK0162908.1"/>
    </source>
</evidence>
<dbReference type="PANTHER" id="PTHR12858">
    <property type="entry name" value="RIBOSOME BIOGENESIS PROTEIN"/>
    <property type="match status" value="1"/>
</dbReference>
<evidence type="ECO:0000256" key="2">
    <source>
        <dbReference type="ARBA" id="ARBA00022517"/>
    </source>
</evidence>
<accession>A0AA39KII5</accession>
<dbReference type="GO" id="GO:0000479">
    <property type="term" value="P:endonucleolytic cleavage of tricistronic rRNA transcript (SSU-rRNA, 5.8S rRNA, LSU-rRNA)"/>
    <property type="evidence" value="ECO:0007669"/>
    <property type="project" value="TreeGrafter"/>
</dbReference>
<dbReference type="InterPro" id="IPR039761">
    <property type="entry name" value="Bms1/Tsr1"/>
</dbReference>
<protein>
    <recommendedName>
        <fullName evidence="6">Pre-rRNA-processing protein TSR1 homolog</fullName>
    </recommendedName>
</protein>
<dbReference type="GO" id="GO:0005525">
    <property type="term" value="F:GTP binding"/>
    <property type="evidence" value="ECO:0007669"/>
    <property type="project" value="TreeGrafter"/>
</dbReference>
<evidence type="ECO:0000256" key="6">
    <source>
        <dbReference type="ARBA" id="ARBA00040070"/>
    </source>
</evidence>